<keyword evidence="1" id="KW-0732">Signal</keyword>
<dbReference type="AlphaFoldDB" id="A0A059F2N3"/>
<evidence type="ECO:0000313" key="2">
    <source>
        <dbReference type="EMBL" id="KCZ81518.1"/>
    </source>
</evidence>
<dbReference type="Proteomes" id="UP000030655">
    <property type="component" value="Unassembled WGS sequence"/>
</dbReference>
<dbReference type="OrthoDB" id="10318671at2759"/>
<gene>
    <name evidence="2" type="ORF">H312_01096</name>
</gene>
<evidence type="ECO:0000256" key="1">
    <source>
        <dbReference type="SAM" id="SignalP"/>
    </source>
</evidence>
<sequence>MPMLAFILLSYIFTAQGSDPKRLDDLLKRTIVDYDEIEFISLLKFDKNQDNITKSKSIITSAETRFSLLANNLETFLKSDMICSVIYRCLEFVEEIIDNLKKYFDLGENKNSQLHENYKKLSSDINDCKQKIYDFISLPRDKSNPRRVIDLNRILNYVPESEQFGNFKNELLKMSELLTKIREIYDNIWKL</sequence>
<proteinExistence type="predicted"/>
<reference evidence="2 3" key="2">
    <citation type="submission" date="2014-03" db="EMBL/GenBank/DDBJ databases">
        <title>The Genome Sequence of Anncaliia algerae insect isolate PRA339.</title>
        <authorList>
            <consortium name="The Broad Institute Genome Sequencing Platform"/>
            <consortium name="The Broad Institute Genome Sequencing Center for Infectious Disease"/>
            <person name="Cuomo C."/>
            <person name="Becnel J."/>
            <person name="Sanscrainte N."/>
            <person name="Walker B."/>
            <person name="Young S.K."/>
            <person name="Zeng Q."/>
            <person name="Gargeya S."/>
            <person name="Fitzgerald M."/>
            <person name="Haas B."/>
            <person name="Abouelleil A."/>
            <person name="Alvarado L."/>
            <person name="Arachchi H.M."/>
            <person name="Berlin A.M."/>
            <person name="Chapman S.B."/>
            <person name="Dewar J."/>
            <person name="Goldberg J."/>
            <person name="Griggs A."/>
            <person name="Gujja S."/>
            <person name="Hansen M."/>
            <person name="Howarth C."/>
            <person name="Imamovic A."/>
            <person name="Larimer J."/>
            <person name="McCowan C."/>
            <person name="Murphy C."/>
            <person name="Neiman D."/>
            <person name="Pearson M."/>
            <person name="Priest M."/>
            <person name="Roberts A."/>
            <person name="Saif S."/>
            <person name="Shea T."/>
            <person name="Sisk P."/>
            <person name="Sykes S."/>
            <person name="Wortman J."/>
            <person name="Nusbaum C."/>
            <person name="Birren B."/>
        </authorList>
    </citation>
    <scope>NUCLEOTIDE SEQUENCE [LARGE SCALE GENOMIC DNA]</scope>
    <source>
        <strain evidence="2 3">PRA339</strain>
    </source>
</reference>
<protein>
    <submittedName>
        <fullName evidence="2">Uncharacterized protein</fullName>
    </submittedName>
</protein>
<evidence type="ECO:0000313" key="3">
    <source>
        <dbReference type="Proteomes" id="UP000030655"/>
    </source>
</evidence>
<dbReference type="HOGENOM" id="CLU_096845_0_0_1"/>
<dbReference type="EMBL" id="KK365141">
    <property type="protein sequence ID" value="KCZ81518.1"/>
    <property type="molecule type" value="Genomic_DNA"/>
</dbReference>
<feature type="signal peptide" evidence="1">
    <location>
        <begin position="1"/>
        <end position="17"/>
    </location>
</feature>
<dbReference type="VEuPathDB" id="MicrosporidiaDB:H312_01096"/>
<organism evidence="2 3">
    <name type="scientific">Anncaliia algerae PRA339</name>
    <dbReference type="NCBI Taxonomy" id="1288291"/>
    <lineage>
        <taxon>Eukaryota</taxon>
        <taxon>Fungi</taxon>
        <taxon>Fungi incertae sedis</taxon>
        <taxon>Microsporidia</taxon>
        <taxon>Tubulinosematoidea</taxon>
        <taxon>Tubulinosematidae</taxon>
        <taxon>Anncaliia</taxon>
    </lineage>
</organism>
<reference evidence="3" key="1">
    <citation type="submission" date="2013-02" db="EMBL/GenBank/DDBJ databases">
        <authorList>
            <consortium name="The Broad Institute Genome Sequencing Platform"/>
            <person name="Cuomo C."/>
            <person name="Becnel J."/>
            <person name="Sanscrainte N."/>
            <person name="Walker B."/>
            <person name="Young S.K."/>
            <person name="Zeng Q."/>
            <person name="Gargeya S."/>
            <person name="Fitzgerald M."/>
            <person name="Haas B."/>
            <person name="Abouelleil A."/>
            <person name="Alvarado L."/>
            <person name="Arachchi H.M."/>
            <person name="Berlin A.M."/>
            <person name="Chapman S.B."/>
            <person name="Dewar J."/>
            <person name="Goldberg J."/>
            <person name="Griggs A."/>
            <person name="Gujja S."/>
            <person name="Hansen M."/>
            <person name="Howarth C."/>
            <person name="Imamovic A."/>
            <person name="Larimer J."/>
            <person name="McCowan C."/>
            <person name="Murphy C."/>
            <person name="Neiman D."/>
            <person name="Pearson M."/>
            <person name="Priest M."/>
            <person name="Roberts A."/>
            <person name="Saif S."/>
            <person name="Shea T."/>
            <person name="Sisk P."/>
            <person name="Sykes S."/>
            <person name="Wortman J."/>
            <person name="Nusbaum C."/>
            <person name="Birren B."/>
        </authorList>
    </citation>
    <scope>NUCLEOTIDE SEQUENCE [LARGE SCALE GENOMIC DNA]</scope>
    <source>
        <strain evidence="3">PRA339</strain>
    </source>
</reference>
<accession>A0A059F2N3</accession>
<feature type="chain" id="PRO_5001571898" evidence="1">
    <location>
        <begin position="18"/>
        <end position="191"/>
    </location>
</feature>
<keyword evidence="3" id="KW-1185">Reference proteome</keyword>
<name>A0A059F2N3_9MICR</name>